<gene>
    <name evidence="8" type="ORF">AshY1_05060</name>
</gene>
<evidence type="ECO:0000256" key="6">
    <source>
        <dbReference type="ARBA" id="ARBA00049244"/>
    </source>
</evidence>
<dbReference type="Pfam" id="PF07733">
    <property type="entry name" value="DNA_pol3_alpha"/>
    <property type="match status" value="1"/>
</dbReference>
<dbReference type="PANTHER" id="PTHR32294">
    <property type="entry name" value="DNA POLYMERASE III SUBUNIT ALPHA"/>
    <property type="match status" value="1"/>
</dbReference>
<dbReference type="Proteomes" id="UP001484199">
    <property type="component" value="Chromosome"/>
</dbReference>
<dbReference type="InterPro" id="IPR016195">
    <property type="entry name" value="Pol/histidinol_Pase-like"/>
</dbReference>
<dbReference type="InterPro" id="IPR004013">
    <property type="entry name" value="PHP_dom"/>
</dbReference>
<dbReference type="InterPro" id="IPR004805">
    <property type="entry name" value="DnaE2/DnaE/PolC"/>
</dbReference>
<dbReference type="SMART" id="SM00481">
    <property type="entry name" value="POLIIIAc"/>
    <property type="match status" value="1"/>
</dbReference>
<evidence type="ECO:0000313" key="9">
    <source>
        <dbReference type="Proteomes" id="UP001484199"/>
    </source>
</evidence>
<dbReference type="Pfam" id="PF17657">
    <property type="entry name" value="DNA_pol3_finger"/>
    <property type="match status" value="1"/>
</dbReference>
<reference evidence="8" key="1">
    <citation type="submission" date="2024-03" db="EMBL/GenBank/DDBJ databases">
        <title>The Complete Genome of 'Candidatus Phytoplasma fraxini' AshY1 from the Ash Yellows Group.</title>
        <authorList>
            <person name="Boehm J.W."/>
            <person name="Huettel B."/>
            <person name="Schneider B."/>
            <person name="Kube M."/>
        </authorList>
    </citation>
    <scope>NUCLEOTIDE SEQUENCE [LARGE SCALE GENOMIC DNA]</scope>
    <source>
        <strain evidence="8">AshY1</strain>
    </source>
</reference>
<dbReference type="RefSeq" id="WP_341266511.1">
    <property type="nucleotide sequence ID" value="NZ_CP146843.1"/>
</dbReference>
<name>A0ABZ2U8N0_ASHYP</name>
<dbReference type="InterPro" id="IPR040982">
    <property type="entry name" value="DNA_pol3_finger"/>
</dbReference>
<keyword evidence="4" id="KW-0235">DNA replication</keyword>
<keyword evidence="3" id="KW-0548">Nucleotidyltransferase</keyword>
<dbReference type="Gene3D" id="1.10.150.870">
    <property type="match status" value="1"/>
</dbReference>
<evidence type="ECO:0000256" key="2">
    <source>
        <dbReference type="ARBA" id="ARBA00022679"/>
    </source>
</evidence>
<dbReference type="EMBL" id="CP146843">
    <property type="protein sequence ID" value="WYY26611.1"/>
    <property type="molecule type" value="Genomic_DNA"/>
</dbReference>
<evidence type="ECO:0000256" key="3">
    <source>
        <dbReference type="ARBA" id="ARBA00022695"/>
    </source>
</evidence>
<comment type="catalytic activity">
    <reaction evidence="6">
        <text>DNA(n) + a 2'-deoxyribonucleoside 5'-triphosphate = DNA(n+1) + diphosphate</text>
        <dbReference type="Rhea" id="RHEA:22508"/>
        <dbReference type="Rhea" id="RHEA-COMP:17339"/>
        <dbReference type="Rhea" id="RHEA-COMP:17340"/>
        <dbReference type="ChEBI" id="CHEBI:33019"/>
        <dbReference type="ChEBI" id="CHEBI:61560"/>
        <dbReference type="ChEBI" id="CHEBI:173112"/>
        <dbReference type="EC" id="2.7.7.7"/>
    </reaction>
</comment>
<dbReference type="Pfam" id="PF02811">
    <property type="entry name" value="PHP"/>
    <property type="match status" value="1"/>
</dbReference>
<organism evidence="8 9">
    <name type="scientific">Ash yellows phytoplasma</name>
    <dbReference type="NCBI Taxonomy" id="35780"/>
    <lineage>
        <taxon>Bacteria</taxon>
        <taxon>Bacillati</taxon>
        <taxon>Mycoplasmatota</taxon>
        <taxon>Mollicutes</taxon>
        <taxon>Acholeplasmatales</taxon>
        <taxon>Acholeplasmataceae</taxon>
        <taxon>Candidatus Phytoplasma</taxon>
        <taxon>16SrVII (Ash yellows group)</taxon>
    </lineage>
</organism>
<dbReference type="InterPro" id="IPR011708">
    <property type="entry name" value="DNA_pol3_alpha_NTPase_dom"/>
</dbReference>
<dbReference type="Pfam" id="PF14579">
    <property type="entry name" value="HHH_6"/>
    <property type="match status" value="1"/>
</dbReference>
<dbReference type="CDD" id="cd07431">
    <property type="entry name" value="PHP_PolIIIA"/>
    <property type="match status" value="1"/>
</dbReference>
<feature type="domain" description="Polymerase/histidinol phosphatase N-terminal" evidence="7">
    <location>
        <begin position="3"/>
        <end position="70"/>
    </location>
</feature>
<keyword evidence="5" id="KW-0239">DNA-directed DNA polymerase</keyword>
<evidence type="ECO:0000256" key="4">
    <source>
        <dbReference type="ARBA" id="ARBA00022705"/>
    </source>
</evidence>
<protein>
    <recommendedName>
        <fullName evidence="1">DNA-directed DNA polymerase</fullName>
        <ecNumber evidence="1">2.7.7.7</ecNumber>
    </recommendedName>
</protein>
<dbReference type="InterPro" id="IPR003141">
    <property type="entry name" value="Pol/His_phosphatase_N"/>
</dbReference>
<accession>A0ABZ2U8N0</accession>
<dbReference type="InterPro" id="IPR029460">
    <property type="entry name" value="DNAPol_HHH"/>
</dbReference>
<evidence type="ECO:0000256" key="5">
    <source>
        <dbReference type="ARBA" id="ARBA00022932"/>
    </source>
</evidence>
<sequence>MIGVFYLQSNYSIMESIPSVEVLVRKAKENNYRFVALSDNENLHGIVEFFDICQKYKIKPILGIKIYLALNDIIGQNKQIGVLIYALNDVGINNLIQISNWIRTNSQKMTLTTLKQFQEGLFFILSNVDFFLSDISDLNLIEKIFVQLKNNFNLFFFGLSLQSDFLELFAHNILALVVEKLKISAVVVHKTNFLESSQREAHQLLLQLMYPSKDLDMSFQFLTQQEIDIKYQSYYDEYKESFLDLESFIAPIQYLNIFPSDLTLPKFSQISQESSADYLEKITYAFLKEKIPISLSQFSFYDERLKKELKIIKDMHYEDYFLIVFDLLRYAKNEGILLGPGRGSSAGSLVCFCLGITEADPLLYNLLFERFLNSKRNKKPDIDLDFPDNKINIILKYIYDKYGPSYTANIITFNTLTKKSFLQNTNYIRYQKEFLKTSKLDEQQKKILGQLEGLPQFTSTHPSGVIISNKDLTKYLPVQNNPQSNSPLRYQTQIEDRYLSKIGLPKIDVLSLKSLTLIDKILKEINVDNKETINWHQIPFDDKLTYQLLQKGDTKYIFQLESLMAQKVLQKVKPEKIEDLAAALALNRPGQINYIDSYCRHKQEQQNFLVDKETYQYLQNILKNTHGLILYQEQIMEIAFSFAGYDFSEAEIFTKYIIQKSDSDDKEQKIIRTEFIKCSQQKGHSEKIAASVYDYILKFSNYSFNKSHSVSYSLISYRMAYLKTHYFYLFAKVLLEEYQKIPSETEDLLKKIQKNNKIQIIVPNIFKSGLKYELIEGKLLLPLISIKNVNEEIALFIMKERKIKKFVNFYDFKNRCQKVLNNDLLRSLVLAGAFSDFGLNKNTLLNESNLEYLEHEEYLLPFKKQIFLKEFSEEYLKQEMNKIFGFDLKTLLL</sequence>
<dbReference type="SUPFAM" id="SSF89550">
    <property type="entry name" value="PHP domain-like"/>
    <property type="match status" value="1"/>
</dbReference>
<evidence type="ECO:0000256" key="1">
    <source>
        <dbReference type="ARBA" id="ARBA00012417"/>
    </source>
</evidence>
<dbReference type="Gene3D" id="3.20.20.140">
    <property type="entry name" value="Metal-dependent hydrolases"/>
    <property type="match status" value="1"/>
</dbReference>
<keyword evidence="9" id="KW-1185">Reference proteome</keyword>
<keyword evidence="2" id="KW-0808">Transferase</keyword>
<evidence type="ECO:0000313" key="8">
    <source>
        <dbReference type="EMBL" id="WYY26611.1"/>
    </source>
</evidence>
<dbReference type="EC" id="2.7.7.7" evidence="1"/>
<proteinExistence type="predicted"/>
<dbReference type="PANTHER" id="PTHR32294:SF0">
    <property type="entry name" value="DNA POLYMERASE III SUBUNIT ALPHA"/>
    <property type="match status" value="1"/>
</dbReference>
<evidence type="ECO:0000259" key="7">
    <source>
        <dbReference type="SMART" id="SM00481"/>
    </source>
</evidence>